<name>A0A7W6XWS0_9HYPH</name>
<accession>A0A7W6XWS0</accession>
<dbReference type="GO" id="GO:0032153">
    <property type="term" value="C:cell division site"/>
    <property type="evidence" value="ECO:0007669"/>
    <property type="project" value="UniProtKB-UniRule"/>
</dbReference>
<reference evidence="11 12" key="1">
    <citation type="submission" date="2020-08" db="EMBL/GenBank/DDBJ databases">
        <title>Genomic Encyclopedia of Type Strains, Phase IV (KMG-V): Genome sequencing to study the core and pangenomes of soil and plant-associated prokaryotes.</title>
        <authorList>
            <person name="Whitman W."/>
        </authorList>
    </citation>
    <scope>NUCLEOTIDE SEQUENCE [LARGE SCALE GENOMIC DNA]</scope>
    <source>
        <strain evidence="11 12">SEMIA 414</strain>
    </source>
</reference>
<dbReference type="InterPro" id="IPR045061">
    <property type="entry name" value="FtsZ/CetZ"/>
</dbReference>
<dbReference type="GO" id="GO:0005525">
    <property type="term" value="F:GTP binding"/>
    <property type="evidence" value="ECO:0007669"/>
    <property type="project" value="UniProtKB-UniRule"/>
</dbReference>
<proteinExistence type="inferred from homology"/>
<feature type="region of interest" description="Disordered" evidence="8">
    <location>
        <begin position="329"/>
        <end position="348"/>
    </location>
</feature>
<feature type="binding site" evidence="5">
    <location>
        <position position="153"/>
    </location>
    <ligand>
        <name>GTP</name>
        <dbReference type="ChEBI" id="CHEBI:37565"/>
    </ligand>
</feature>
<comment type="similarity">
    <text evidence="1 5 7">Belongs to the FtsZ family.</text>
</comment>
<dbReference type="InterPro" id="IPR003008">
    <property type="entry name" value="Tubulin_FtsZ_GTPase"/>
</dbReference>
<evidence type="ECO:0000256" key="3">
    <source>
        <dbReference type="ARBA" id="ARBA00022741"/>
    </source>
</evidence>
<feature type="binding site" evidence="5">
    <location>
        <begin position="118"/>
        <end position="120"/>
    </location>
    <ligand>
        <name>GTP</name>
        <dbReference type="ChEBI" id="CHEBI:37565"/>
    </ligand>
</feature>
<dbReference type="EMBL" id="JACIHI010000010">
    <property type="protein sequence ID" value="MBB4440976.1"/>
    <property type="molecule type" value="Genomic_DNA"/>
</dbReference>
<dbReference type="NCBIfam" id="TIGR00065">
    <property type="entry name" value="ftsZ"/>
    <property type="match status" value="1"/>
</dbReference>
<dbReference type="FunFam" id="3.40.50.1440:FF:000001">
    <property type="entry name" value="Cell division protein FtsZ"/>
    <property type="match status" value="1"/>
</dbReference>
<feature type="domain" description="Tubulin/FtsZ 2-layer sandwich" evidence="10">
    <location>
        <begin position="217"/>
        <end position="335"/>
    </location>
</feature>
<feature type="binding site" evidence="5">
    <location>
        <position position="149"/>
    </location>
    <ligand>
        <name>GTP</name>
        <dbReference type="ChEBI" id="CHEBI:37565"/>
    </ligand>
</feature>
<evidence type="ECO:0000256" key="1">
    <source>
        <dbReference type="ARBA" id="ARBA00009690"/>
    </source>
</evidence>
<dbReference type="SMART" id="SM00865">
    <property type="entry name" value="Tubulin_C"/>
    <property type="match status" value="1"/>
</dbReference>
<comment type="subcellular location">
    <subcellularLocation>
        <location evidence="5">Cytoplasm</location>
    </subcellularLocation>
    <text evidence="5">Assembles at midcell at the inner surface of the cytoplasmic membrane.</text>
</comment>
<dbReference type="GO" id="GO:0003924">
    <property type="term" value="F:GTPase activity"/>
    <property type="evidence" value="ECO:0007669"/>
    <property type="project" value="UniProtKB-UniRule"/>
</dbReference>
<keyword evidence="5 7" id="KW-0717">Septation</keyword>
<dbReference type="SUPFAM" id="SSF52490">
    <property type="entry name" value="Tubulin nucleotide-binding domain-like"/>
    <property type="match status" value="1"/>
</dbReference>
<evidence type="ECO:0000256" key="8">
    <source>
        <dbReference type="SAM" id="MobiDB-lite"/>
    </source>
</evidence>
<dbReference type="Gene3D" id="3.40.50.1440">
    <property type="entry name" value="Tubulin/FtsZ, GTPase domain"/>
    <property type="match status" value="1"/>
</dbReference>
<comment type="function">
    <text evidence="5 7">Essential cell division protein that forms a contractile ring structure (Z ring) at the future cell division site. The regulation of the ring assembly controls the timing and the location of cell division. One of the functions of the FtsZ ring is to recruit other cell division proteins to the septum to produce a new cell wall between the dividing cells. Binds GTP and shows GTPase activity.</text>
</comment>
<dbReference type="InterPro" id="IPR024757">
    <property type="entry name" value="FtsZ_C"/>
</dbReference>
<comment type="caution">
    <text evidence="11">The sequence shown here is derived from an EMBL/GenBank/DDBJ whole genome shotgun (WGS) entry which is preliminary data.</text>
</comment>
<dbReference type="PANTHER" id="PTHR30314">
    <property type="entry name" value="CELL DIVISION PROTEIN FTSZ-RELATED"/>
    <property type="match status" value="1"/>
</dbReference>
<feature type="binding site" evidence="5">
    <location>
        <begin position="31"/>
        <end position="35"/>
    </location>
    <ligand>
        <name>GTP</name>
        <dbReference type="ChEBI" id="CHEBI:37565"/>
    </ligand>
</feature>
<dbReference type="Gene3D" id="3.30.1330.20">
    <property type="entry name" value="Tubulin/FtsZ, C-terminal domain"/>
    <property type="match status" value="1"/>
</dbReference>
<dbReference type="GO" id="GO:0043093">
    <property type="term" value="P:FtsZ-dependent cytokinesis"/>
    <property type="evidence" value="ECO:0007669"/>
    <property type="project" value="UniProtKB-UniRule"/>
</dbReference>
<organism evidence="11 12">
    <name type="scientific">Rhizobium esperanzae</name>
    <dbReference type="NCBI Taxonomy" id="1967781"/>
    <lineage>
        <taxon>Bacteria</taxon>
        <taxon>Pseudomonadati</taxon>
        <taxon>Pseudomonadota</taxon>
        <taxon>Alphaproteobacteria</taxon>
        <taxon>Hyphomicrobiales</taxon>
        <taxon>Rhizobiaceae</taxon>
        <taxon>Rhizobium/Agrobacterium group</taxon>
        <taxon>Rhizobium</taxon>
    </lineage>
</organism>
<keyword evidence="4 5" id="KW-0342">GTP-binding</keyword>
<evidence type="ECO:0000313" key="12">
    <source>
        <dbReference type="Proteomes" id="UP000533724"/>
    </source>
</evidence>
<dbReference type="AlphaFoldDB" id="A0A7W6XWS0"/>
<dbReference type="InterPro" id="IPR036525">
    <property type="entry name" value="Tubulin/FtsZ_GTPase_sf"/>
</dbReference>
<evidence type="ECO:0000256" key="5">
    <source>
        <dbReference type="HAMAP-Rule" id="MF_00909"/>
    </source>
</evidence>
<dbReference type="PROSITE" id="PS01135">
    <property type="entry name" value="FTSZ_2"/>
    <property type="match status" value="1"/>
</dbReference>
<protein>
    <recommendedName>
        <fullName evidence="5 6">Cell division protein FtsZ</fullName>
    </recommendedName>
</protein>
<dbReference type="GO" id="GO:0051258">
    <property type="term" value="P:protein polymerization"/>
    <property type="evidence" value="ECO:0007669"/>
    <property type="project" value="UniProtKB-UniRule"/>
</dbReference>
<comment type="subunit">
    <text evidence="5">Homodimer. Polymerizes to form a dynamic ring structure in a strictly GTP-dependent manner. Interacts directly with several other division proteins.</text>
</comment>
<dbReference type="SMART" id="SM00864">
    <property type="entry name" value="Tubulin"/>
    <property type="match status" value="1"/>
</dbReference>
<keyword evidence="3 5" id="KW-0547">Nucleotide-binding</keyword>
<dbReference type="PANTHER" id="PTHR30314:SF3">
    <property type="entry name" value="MITOCHONDRIAL DIVISION PROTEIN FSZA"/>
    <property type="match status" value="1"/>
</dbReference>
<keyword evidence="5 7" id="KW-0132">Cell division</keyword>
<dbReference type="Proteomes" id="UP000533724">
    <property type="component" value="Unassembled WGS sequence"/>
</dbReference>
<evidence type="ECO:0000256" key="2">
    <source>
        <dbReference type="ARBA" id="ARBA00022490"/>
    </source>
</evidence>
<dbReference type="InterPro" id="IPR008280">
    <property type="entry name" value="Tub_FtsZ_C"/>
</dbReference>
<dbReference type="InterPro" id="IPR018316">
    <property type="entry name" value="Tubulin/FtsZ_2-layer-sand-dom"/>
</dbReference>
<dbReference type="Pfam" id="PF00091">
    <property type="entry name" value="Tubulin"/>
    <property type="match status" value="1"/>
</dbReference>
<dbReference type="GO" id="GO:0005737">
    <property type="term" value="C:cytoplasm"/>
    <property type="evidence" value="ECO:0007669"/>
    <property type="project" value="UniProtKB-SubCell"/>
</dbReference>
<evidence type="ECO:0000256" key="7">
    <source>
        <dbReference type="RuleBase" id="RU000631"/>
    </source>
</evidence>
<dbReference type="CDD" id="cd02201">
    <property type="entry name" value="FtsZ_type1"/>
    <property type="match status" value="1"/>
</dbReference>
<keyword evidence="5 7" id="KW-0131">Cell cycle</keyword>
<feature type="binding site" evidence="5">
    <location>
        <position position="197"/>
    </location>
    <ligand>
        <name>GTP</name>
        <dbReference type="ChEBI" id="CHEBI:37565"/>
    </ligand>
</feature>
<dbReference type="SUPFAM" id="SSF55307">
    <property type="entry name" value="Tubulin C-terminal domain-like"/>
    <property type="match status" value="1"/>
</dbReference>
<dbReference type="FunFam" id="3.30.1330.20:FF:000011">
    <property type="entry name" value="Cell division protein FtsZ"/>
    <property type="match status" value="1"/>
</dbReference>
<evidence type="ECO:0000259" key="10">
    <source>
        <dbReference type="SMART" id="SM00865"/>
    </source>
</evidence>
<dbReference type="InterPro" id="IPR000158">
    <property type="entry name" value="Cell_div_FtsZ"/>
</dbReference>
<dbReference type="InterPro" id="IPR020805">
    <property type="entry name" value="Cell_div_FtsZ_CS"/>
</dbReference>
<dbReference type="PRINTS" id="PR00423">
    <property type="entry name" value="CELLDVISFTSZ"/>
</dbReference>
<evidence type="ECO:0000256" key="4">
    <source>
        <dbReference type="ARBA" id="ARBA00023134"/>
    </source>
</evidence>
<evidence type="ECO:0000313" key="11">
    <source>
        <dbReference type="EMBL" id="MBB4440976.1"/>
    </source>
</evidence>
<evidence type="ECO:0000256" key="6">
    <source>
        <dbReference type="NCBIfam" id="TIGR00065"/>
    </source>
</evidence>
<dbReference type="HAMAP" id="MF_00909">
    <property type="entry name" value="FtsZ"/>
    <property type="match status" value="1"/>
</dbReference>
<dbReference type="PROSITE" id="PS01134">
    <property type="entry name" value="FTSZ_1"/>
    <property type="match status" value="1"/>
</dbReference>
<dbReference type="Pfam" id="PF12327">
    <property type="entry name" value="FtsZ_C"/>
    <property type="match status" value="1"/>
</dbReference>
<gene>
    <name evidence="5" type="primary">ftsZ</name>
    <name evidence="11" type="ORF">GGE15_004255</name>
</gene>
<keyword evidence="2 5" id="KW-0963">Cytoplasm</keyword>
<dbReference type="GO" id="GO:0000917">
    <property type="term" value="P:division septum assembly"/>
    <property type="evidence" value="ECO:0007669"/>
    <property type="project" value="UniProtKB-KW"/>
</dbReference>
<sequence length="348" mass="35832">MNEASKESAMTDAKSGISGLRPHITVIGVGGGGGNAINNMIAEKLAGVEFVAANTDAQVLATSKATRRIQLGANVTEGLGAGSLPEVGHAAAEESLDEIMDHLAGSHMCFVTAGMGGGTGTGAAPVIARAARAAGILTVGVVTKPFTFEGNRRMRMAEIGIEALRQAADTVIVIPNQNLFRIADAKTTFADAFMTADRVLYAGVGCITDLIVKEGLINLDFADVKSVMSGMGRAMMGTGEASGESRAMKAAEAAIANPLLDDISMRGARGVLISISGGSDMTLFEVDEAASRIRDEVQEDADIVVGAIFDRSLDGKFRVSVVATGLEGTPLPASAPHAAEQVQTRTLQ</sequence>
<evidence type="ECO:0000259" key="9">
    <source>
        <dbReference type="SMART" id="SM00864"/>
    </source>
</evidence>
<feature type="domain" description="Tubulin/FtsZ GTPase" evidence="9">
    <location>
        <begin position="23"/>
        <end position="215"/>
    </location>
</feature>
<dbReference type="InterPro" id="IPR037103">
    <property type="entry name" value="Tubulin/FtsZ-like_C"/>
</dbReference>